<comment type="caution">
    <text evidence="1">The sequence shown here is derived from an EMBL/GenBank/DDBJ whole genome shotgun (WGS) entry which is preliminary data.</text>
</comment>
<protein>
    <submittedName>
        <fullName evidence="1">Uncharacterized protein</fullName>
    </submittedName>
</protein>
<dbReference type="Proteomes" id="UP000598196">
    <property type="component" value="Unassembled WGS sequence"/>
</dbReference>
<organism evidence="1 2">
    <name type="scientific">Gemmobacter aquaticus</name>
    <dbReference type="NCBI Taxonomy" id="490185"/>
    <lineage>
        <taxon>Bacteria</taxon>
        <taxon>Pseudomonadati</taxon>
        <taxon>Pseudomonadota</taxon>
        <taxon>Alphaproteobacteria</taxon>
        <taxon>Rhodobacterales</taxon>
        <taxon>Paracoccaceae</taxon>
        <taxon>Gemmobacter</taxon>
    </lineage>
</organism>
<accession>A0A918DEM6</accession>
<dbReference type="AlphaFoldDB" id="A0A918DEM6"/>
<sequence>MPAVSRVEVARDPVDLDIAVYCLRDILFRIERWLDRNVTELPDLLALPALWRLDLLDRERATFLLHGLPCIRAWADRLRRNLGGIDGFGRHWEEIYLSRLDADQVALVDRSSAAIWMPVASPPPAFGGVAEVLALRKELPLRDRK</sequence>
<evidence type="ECO:0000313" key="1">
    <source>
        <dbReference type="EMBL" id="GGO39081.1"/>
    </source>
</evidence>
<proteinExistence type="predicted"/>
<keyword evidence="2" id="KW-1185">Reference proteome</keyword>
<evidence type="ECO:0000313" key="2">
    <source>
        <dbReference type="Proteomes" id="UP000598196"/>
    </source>
</evidence>
<reference evidence="1 2" key="1">
    <citation type="journal article" date="2014" name="Int. J. Syst. Evol. Microbiol.">
        <title>Complete genome sequence of Corynebacterium casei LMG S-19264T (=DSM 44701T), isolated from a smear-ripened cheese.</title>
        <authorList>
            <consortium name="US DOE Joint Genome Institute (JGI-PGF)"/>
            <person name="Walter F."/>
            <person name="Albersmeier A."/>
            <person name="Kalinowski J."/>
            <person name="Ruckert C."/>
        </authorList>
    </citation>
    <scope>NUCLEOTIDE SEQUENCE [LARGE SCALE GENOMIC DNA]</scope>
    <source>
        <strain evidence="1 2">CGMCC 1.7029</strain>
    </source>
</reference>
<name>A0A918DEM6_9RHOB</name>
<gene>
    <name evidence="1" type="ORF">GCM10010991_37360</name>
</gene>
<dbReference type="EMBL" id="BMLP01000016">
    <property type="protein sequence ID" value="GGO39081.1"/>
    <property type="molecule type" value="Genomic_DNA"/>
</dbReference>